<dbReference type="InterPro" id="IPR058982">
    <property type="entry name" value="Beta-barrel_AprE"/>
</dbReference>
<evidence type="ECO:0000313" key="11">
    <source>
        <dbReference type="EMBL" id="GAM59319.1"/>
    </source>
</evidence>
<evidence type="ECO:0000313" key="12">
    <source>
        <dbReference type="EMBL" id="GAM78223.1"/>
    </source>
</evidence>
<evidence type="ECO:0000256" key="2">
    <source>
        <dbReference type="ARBA" id="ARBA00009477"/>
    </source>
</evidence>
<keyword evidence="5 9" id="KW-0997">Cell inner membrane</keyword>
<dbReference type="Pfam" id="PF26002">
    <property type="entry name" value="Beta-barrel_AprE"/>
    <property type="match status" value="1"/>
</dbReference>
<dbReference type="InterPro" id="IPR050739">
    <property type="entry name" value="MFP"/>
</dbReference>
<sequence>MDNNELDYHIKKALVSRNKPVAENLESNIVLSSSMTVFQKVLLLTFVSLLVIVAVASQAEIDIVVSARGELLLDSDIEKVQHLEGGILEEILVKPGDFVFEGQEIARLKAEDRSTQLNSIQNEITQLKLDIIRYQALIDMQEPDYSKFTNHSHLVNSNVTTWQEEYNKNISNESLIRHDIEHKGVLIRSMKSRKKSATAQLKLIQEQLKIKSTLYKEEMASYIDVLNMRVQESNMVREIENLDESIMNERFQLDKMNKQLTDLIADRNSKYQSQIIEANKEIELKAIQTSQHTDKVDRLVVYSPVDGVIDKVHFNFKSAVVPPGESIADIAPLNNSLHGEAKIPRKELGFVEVGQTVKVKIDTYNFAKYGYIEGKITSVSRTSYEEEENKFYIAKISLANNNLERSGVVYNLSPFMEFTADIKTGSRRVIDYAAKPVLSAIESAFDER</sequence>
<evidence type="ECO:0000313" key="14">
    <source>
        <dbReference type="Proteomes" id="UP000031671"/>
    </source>
</evidence>
<accession>A0A0B8QT77</accession>
<dbReference type="GO" id="GO:0005886">
    <property type="term" value="C:plasma membrane"/>
    <property type="evidence" value="ECO:0007669"/>
    <property type="project" value="UniProtKB-SubCell"/>
</dbReference>
<comment type="subcellular location">
    <subcellularLocation>
        <location evidence="1 9">Cell inner membrane</location>
        <topology evidence="1 9">Single-pass membrane protein</topology>
    </subcellularLocation>
</comment>
<reference evidence="13 14" key="3">
    <citation type="submission" date="2015-01" db="EMBL/GenBank/DDBJ databases">
        <authorList>
            <consortium name="NBRP consortium"/>
            <person name="Sawabe T."/>
            <person name="Meirelles P."/>
            <person name="Feng G."/>
            <person name="Sayaka M."/>
            <person name="Hattori M."/>
            <person name="Ohkuma M."/>
        </authorList>
    </citation>
    <scope>NUCLEOTIDE SEQUENCE [LARGE SCALE GENOMIC DNA]</scope>
    <source>
        <strain evidence="14">JCM 19231</strain>
        <strain evidence="13">JCM 19241</strain>
        <strain evidence="11">JCM19231</strain>
        <strain evidence="12">JCM19241</strain>
    </source>
</reference>
<reference evidence="12 13" key="2">
    <citation type="submission" date="2015-01" db="EMBL/GenBank/DDBJ databases">
        <title>Vibrio sp. C94 JCM 19241 whole genome shotgun sequence.</title>
        <authorList>
            <person name="Sawabe T."/>
            <person name="Meirelles P."/>
            <person name="Feng G."/>
            <person name="Sayaka M."/>
            <person name="Hattori M."/>
            <person name="Ohkuma M."/>
        </authorList>
    </citation>
    <scope>NUCLEOTIDE SEQUENCE [LARGE SCALE GENOMIC DNA]</scope>
    <source>
        <strain evidence="13">JCM 19241</strain>
        <strain evidence="12">JCM19241</strain>
    </source>
</reference>
<evidence type="ECO:0000256" key="7">
    <source>
        <dbReference type="ARBA" id="ARBA00022989"/>
    </source>
</evidence>
<gene>
    <name evidence="11" type="ORF">JCM19231_4988</name>
    <name evidence="12" type="ORF">JCM19241_4928</name>
</gene>
<evidence type="ECO:0000259" key="10">
    <source>
        <dbReference type="Pfam" id="PF26002"/>
    </source>
</evidence>
<evidence type="ECO:0000256" key="1">
    <source>
        <dbReference type="ARBA" id="ARBA00004377"/>
    </source>
</evidence>
<dbReference type="InterPro" id="IPR010129">
    <property type="entry name" value="T1SS_HlyD"/>
</dbReference>
<dbReference type="RefSeq" id="WP_261835203.1">
    <property type="nucleotide sequence ID" value="NZ_AP024881.1"/>
</dbReference>
<dbReference type="Proteomes" id="UP000031671">
    <property type="component" value="Unassembled WGS sequence"/>
</dbReference>
<accession>A0A0B8P8T5</accession>
<dbReference type="STRING" id="1481914.JCM19241_4928"/>
<name>A0A0B8P8T5_9VIBR</name>
<dbReference type="Proteomes" id="UP000031666">
    <property type="component" value="Unassembled WGS sequence"/>
</dbReference>
<evidence type="ECO:0000256" key="8">
    <source>
        <dbReference type="ARBA" id="ARBA00023136"/>
    </source>
</evidence>
<dbReference type="GO" id="GO:0015031">
    <property type="term" value="P:protein transport"/>
    <property type="evidence" value="ECO:0007669"/>
    <property type="project" value="InterPro"/>
</dbReference>
<comment type="caution">
    <text evidence="11">The sequence shown here is derived from an EMBL/GenBank/DDBJ whole genome shotgun (WGS) entry which is preliminary data.</text>
</comment>
<evidence type="ECO:0000256" key="6">
    <source>
        <dbReference type="ARBA" id="ARBA00022692"/>
    </source>
</evidence>
<evidence type="ECO:0000256" key="4">
    <source>
        <dbReference type="ARBA" id="ARBA00022475"/>
    </source>
</evidence>
<dbReference type="Gene3D" id="2.40.30.170">
    <property type="match status" value="1"/>
</dbReference>
<protein>
    <recommendedName>
        <fullName evidence="9">Membrane fusion protein (MFP) family protein</fullName>
    </recommendedName>
</protein>
<evidence type="ECO:0000256" key="9">
    <source>
        <dbReference type="RuleBase" id="RU365093"/>
    </source>
</evidence>
<dbReference type="PANTHER" id="PTHR30386:SF26">
    <property type="entry name" value="TRANSPORT PROTEIN COMB"/>
    <property type="match status" value="1"/>
</dbReference>
<proteinExistence type="inferred from homology"/>
<dbReference type="NCBIfam" id="TIGR01843">
    <property type="entry name" value="type_I_hlyD"/>
    <property type="match status" value="1"/>
</dbReference>
<dbReference type="EMBL" id="BBRZ01000140">
    <property type="protein sequence ID" value="GAM59319.1"/>
    <property type="molecule type" value="Genomic_DNA"/>
</dbReference>
<keyword evidence="6" id="KW-0812">Transmembrane</keyword>
<keyword evidence="4 9" id="KW-1003">Cell membrane</keyword>
<keyword evidence="3 9" id="KW-0813">Transport</keyword>
<evidence type="ECO:0000313" key="13">
    <source>
        <dbReference type="Proteomes" id="UP000031666"/>
    </source>
</evidence>
<feature type="domain" description="AprE-like beta-barrel" evidence="10">
    <location>
        <begin position="340"/>
        <end position="425"/>
    </location>
</feature>
<evidence type="ECO:0000256" key="3">
    <source>
        <dbReference type="ARBA" id="ARBA00022448"/>
    </source>
</evidence>
<dbReference type="PRINTS" id="PR01490">
    <property type="entry name" value="RTXTOXIND"/>
</dbReference>
<dbReference type="PANTHER" id="PTHR30386">
    <property type="entry name" value="MEMBRANE FUSION SUBUNIT OF EMRAB-TOLC MULTIDRUG EFFLUX PUMP"/>
    <property type="match status" value="1"/>
</dbReference>
<keyword evidence="7" id="KW-1133">Transmembrane helix</keyword>
<organism evidence="11 14">
    <name type="scientific">Vibrio ishigakensis</name>
    <dbReference type="NCBI Taxonomy" id="1481914"/>
    <lineage>
        <taxon>Bacteria</taxon>
        <taxon>Pseudomonadati</taxon>
        <taxon>Pseudomonadota</taxon>
        <taxon>Gammaproteobacteria</taxon>
        <taxon>Vibrionales</taxon>
        <taxon>Vibrionaceae</taxon>
        <taxon>Vibrio</taxon>
    </lineage>
</organism>
<keyword evidence="8" id="KW-0472">Membrane</keyword>
<dbReference type="EMBL" id="BBSC01000012">
    <property type="protein sequence ID" value="GAM78223.1"/>
    <property type="molecule type" value="Genomic_DNA"/>
</dbReference>
<keyword evidence="14" id="KW-1185">Reference proteome</keyword>
<reference evidence="11 14" key="1">
    <citation type="submission" date="2015-01" db="EMBL/GenBank/DDBJ databases">
        <title>Vibrio sp. C1 JCM 19231 whole genome shotgun sequence.</title>
        <authorList>
            <person name="Sawabe T."/>
            <person name="Meirelles P."/>
            <person name="Feng G."/>
            <person name="Sayaka M."/>
            <person name="Hattori M."/>
            <person name="Ohkuma M."/>
        </authorList>
    </citation>
    <scope>NUCLEOTIDE SEQUENCE [LARGE SCALE GENOMIC DNA]</scope>
    <source>
        <strain evidence="14">JCM 19231</strain>
        <strain evidence="11">JCM19231</strain>
    </source>
</reference>
<comment type="similarity">
    <text evidence="2 9">Belongs to the membrane fusion protein (MFP) (TC 8.A.1) family.</text>
</comment>
<dbReference type="AlphaFoldDB" id="A0A0B8P8T5"/>
<evidence type="ECO:0000256" key="5">
    <source>
        <dbReference type="ARBA" id="ARBA00022519"/>
    </source>
</evidence>